<evidence type="ECO:0000259" key="11">
    <source>
        <dbReference type="PROSITE" id="PS50157"/>
    </source>
</evidence>
<dbReference type="STRING" id="80966.ENSAPOP00000024060"/>
<feature type="region of interest" description="Disordered" evidence="9">
    <location>
        <begin position="54"/>
        <end position="85"/>
    </location>
</feature>
<proteinExistence type="predicted"/>
<dbReference type="GeneTree" id="ENSGT01030000234576"/>
<dbReference type="FunFam" id="3.30.160.60:FF:000275">
    <property type="entry name" value="zinc finger protein 90 homolog"/>
    <property type="match status" value="1"/>
</dbReference>
<dbReference type="Pfam" id="PF00096">
    <property type="entry name" value="zf-C2H2"/>
    <property type="match status" value="3"/>
</dbReference>
<reference evidence="12" key="2">
    <citation type="submission" date="2025-09" db="UniProtKB">
        <authorList>
            <consortium name="Ensembl"/>
        </authorList>
    </citation>
    <scope>IDENTIFICATION</scope>
</reference>
<keyword evidence="13" id="KW-1185">Reference proteome</keyword>
<dbReference type="InterPro" id="IPR013087">
    <property type="entry name" value="Znf_C2H2_type"/>
</dbReference>
<keyword evidence="3" id="KW-0677">Repeat</keyword>
<keyword evidence="4 8" id="KW-0863">Zinc-finger</keyword>
<dbReference type="Gene3D" id="3.30.160.60">
    <property type="entry name" value="Classic Zinc Finger"/>
    <property type="match status" value="4"/>
</dbReference>
<feature type="region of interest" description="Disordered" evidence="9">
    <location>
        <begin position="109"/>
        <end position="130"/>
    </location>
</feature>
<dbReference type="SUPFAM" id="SSF57667">
    <property type="entry name" value="beta-beta-alpha zinc fingers"/>
    <property type="match status" value="2"/>
</dbReference>
<dbReference type="GO" id="GO:0000978">
    <property type="term" value="F:RNA polymerase II cis-regulatory region sequence-specific DNA binding"/>
    <property type="evidence" value="ECO:0007669"/>
    <property type="project" value="TreeGrafter"/>
</dbReference>
<dbReference type="GO" id="GO:0005634">
    <property type="term" value="C:nucleus"/>
    <property type="evidence" value="ECO:0007669"/>
    <property type="project" value="UniProtKB-SubCell"/>
</dbReference>
<keyword evidence="10" id="KW-0732">Signal</keyword>
<feature type="chain" id="PRO_5018746412" description="C2H2-type domain-containing protein" evidence="10">
    <location>
        <begin position="20"/>
        <end position="330"/>
    </location>
</feature>
<dbReference type="AlphaFoldDB" id="A0A3Q1H522"/>
<feature type="signal peptide" evidence="10">
    <location>
        <begin position="1"/>
        <end position="19"/>
    </location>
</feature>
<keyword evidence="2" id="KW-0479">Metal-binding</keyword>
<evidence type="ECO:0000256" key="7">
    <source>
        <dbReference type="ARBA" id="ARBA00023242"/>
    </source>
</evidence>
<feature type="domain" description="C2H2-type" evidence="11">
    <location>
        <begin position="211"/>
        <end position="238"/>
    </location>
</feature>
<dbReference type="PANTHER" id="PTHR24393">
    <property type="entry name" value="ZINC FINGER PROTEIN"/>
    <property type="match status" value="1"/>
</dbReference>
<dbReference type="GO" id="GO:0008270">
    <property type="term" value="F:zinc ion binding"/>
    <property type="evidence" value="ECO:0007669"/>
    <property type="project" value="UniProtKB-KW"/>
</dbReference>
<dbReference type="GO" id="GO:0001228">
    <property type="term" value="F:DNA-binding transcription activator activity, RNA polymerase II-specific"/>
    <property type="evidence" value="ECO:0007669"/>
    <property type="project" value="TreeGrafter"/>
</dbReference>
<dbReference type="PROSITE" id="PS50157">
    <property type="entry name" value="ZINC_FINGER_C2H2_2"/>
    <property type="match status" value="3"/>
</dbReference>
<keyword evidence="6" id="KW-0238">DNA-binding</keyword>
<evidence type="ECO:0000256" key="2">
    <source>
        <dbReference type="ARBA" id="ARBA00022723"/>
    </source>
</evidence>
<feature type="domain" description="C2H2-type" evidence="11">
    <location>
        <begin position="279"/>
        <end position="306"/>
    </location>
</feature>
<evidence type="ECO:0000256" key="8">
    <source>
        <dbReference type="PROSITE-ProRule" id="PRU00042"/>
    </source>
</evidence>
<dbReference type="InterPro" id="IPR036236">
    <property type="entry name" value="Znf_C2H2_sf"/>
</dbReference>
<feature type="compositionally biased region" description="Basic and acidic residues" evidence="9">
    <location>
        <begin position="109"/>
        <end position="123"/>
    </location>
</feature>
<accession>A0A3Q1H522</accession>
<evidence type="ECO:0000256" key="5">
    <source>
        <dbReference type="ARBA" id="ARBA00022833"/>
    </source>
</evidence>
<sequence length="330" mass="38290">MFFLKVVFVTYFLCPFVPPDLPQQHVRKEKEVLAAQQLCNEVKNYILYQEDPEPPQMKEEQEDLCTSPDQEDPETPQSKEEQEPLCTIEQEELCTRLYQEDQEATHVEETQEKFCTSQEREQLVPKQQTETFVVTSYQESDHSGSDPNSNQLLSYNLHAVECPDQGGSKHVDSGSTKNAELNPKKKHHYKKVDNPAMPERHCDTDTDRKCKTCDVCGRVFKYNHHLRKHYTVHTGVKPLHHTEIHTTEKRYSCKTCGKSFAHKCSLTIHMRIHTGDKPHICNTCGKCFSRSDHLSHHIRTHTEEKPYPCNTGGKRFRGLLNVKKEKILML</sequence>
<protein>
    <recommendedName>
        <fullName evidence="11">C2H2-type domain-containing protein</fullName>
    </recommendedName>
</protein>
<feature type="domain" description="C2H2-type" evidence="11">
    <location>
        <begin position="251"/>
        <end position="278"/>
    </location>
</feature>
<dbReference type="PROSITE" id="PS00028">
    <property type="entry name" value="ZINC_FINGER_C2H2_1"/>
    <property type="match status" value="3"/>
</dbReference>
<organism evidence="12 13">
    <name type="scientific">Acanthochromis polyacanthus</name>
    <name type="common">spiny chromis</name>
    <dbReference type="NCBI Taxonomy" id="80966"/>
    <lineage>
        <taxon>Eukaryota</taxon>
        <taxon>Metazoa</taxon>
        <taxon>Chordata</taxon>
        <taxon>Craniata</taxon>
        <taxon>Vertebrata</taxon>
        <taxon>Euteleostomi</taxon>
        <taxon>Actinopterygii</taxon>
        <taxon>Neopterygii</taxon>
        <taxon>Teleostei</taxon>
        <taxon>Neoteleostei</taxon>
        <taxon>Acanthomorphata</taxon>
        <taxon>Ovalentaria</taxon>
        <taxon>Pomacentridae</taxon>
        <taxon>Acanthochromis</taxon>
    </lineage>
</organism>
<evidence type="ECO:0000256" key="10">
    <source>
        <dbReference type="SAM" id="SignalP"/>
    </source>
</evidence>
<dbReference type="InParanoid" id="A0A3Q1H522"/>
<keyword evidence="5" id="KW-0862">Zinc</keyword>
<dbReference type="Ensembl" id="ENSAPOT00000009715.1">
    <property type="protein sequence ID" value="ENSAPOP00000024060.1"/>
    <property type="gene ID" value="ENSAPOG00000006237.1"/>
</dbReference>
<evidence type="ECO:0000256" key="9">
    <source>
        <dbReference type="SAM" id="MobiDB-lite"/>
    </source>
</evidence>
<name>A0A3Q1H522_9TELE</name>
<evidence type="ECO:0000256" key="6">
    <source>
        <dbReference type="ARBA" id="ARBA00023125"/>
    </source>
</evidence>
<evidence type="ECO:0000256" key="3">
    <source>
        <dbReference type="ARBA" id="ARBA00022737"/>
    </source>
</evidence>
<reference evidence="12" key="1">
    <citation type="submission" date="2025-08" db="UniProtKB">
        <authorList>
            <consortium name="Ensembl"/>
        </authorList>
    </citation>
    <scope>IDENTIFICATION</scope>
</reference>
<evidence type="ECO:0000313" key="12">
    <source>
        <dbReference type="Ensembl" id="ENSAPOP00000024060.1"/>
    </source>
</evidence>
<dbReference type="SMART" id="SM00355">
    <property type="entry name" value="ZnF_C2H2"/>
    <property type="match status" value="3"/>
</dbReference>
<evidence type="ECO:0000256" key="1">
    <source>
        <dbReference type="ARBA" id="ARBA00004123"/>
    </source>
</evidence>
<dbReference type="Proteomes" id="UP000257200">
    <property type="component" value="Unplaced"/>
</dbReference>
<evidence type="ECO:0000256" key="4">
    <source>
        <dbReference type="ARBA" id="ARBA00022771"/>
    </source>
</evidence>
<keyword evidence="7" id="KW-0539">Nucleus</keyword>
<dbReference type="FunFam" id="3.30.160.60:FF:000736">
    <property type="entry name" value="Zinc finger protein 423"/>
    <property type="match status" value="1"/>
</dbReference>
<evidence type="ECO:0000313" key="13">
    <source>
        <dbReference type="Proteomes" id="UP000257200"/>
    </source>
</evidence>
<comment type="subcellular location">
    <subcellularLocation>
        <location evidence="1">Nucleus</location>
    </subcellularLocation>
</comment>
<dbReference type="PANTHER" id="PTHR24393:SF34">
    <property type="entry name" value="PR_SET DOMAIN 13"/>
    <property type="match status" value="1"/>
</dbReference>